<reference evidence="1" key="1">
    <citation type="journal article" date="2014" name="Int. J. Syst. Evol. Microbiol.">
        <title>Complete genome sequence of Corynebacterium casei LMG S-19264T (=DSM 44701T), isolated from a smear-ripened cheese.</title>
        <authorList>
            <consortium name="US DOE Joint Genome Institute (JGI-PGF)"/>
            <person name="Walter F."/>
            <person name="Albersmeier A."/>
            <person name="Kalinowski J."/>
            <person name="Ruckert C."/>
        </authorList>
    </citation>
    <scope>NUCLEOTIDE SEQUENCE</scope>
    <source>
        <strain evidence="1">CGMCC 1.15290</strain>
    </source>
</reference>
<gene>
    <name evidence="1" type="ORF">GCM10011379_36560</name>
</gene>
<reference evidence="1" key="2">
    <citation type="submission" date="2020-09" db="EMBL/GenBank/DDBJ databases">
        <authorList>
            <person name="Sun Q."/>
            <person name="Zhou Y."/>
        </authorList>
    </citation>
    <scope>NUCLEOTIDE SEQUENCE</scope>
    <source>
        <strain evidence="1">CGMCC 1.15290</strain>
    </source>
</reference>
<comment type="caution">
    <text evidence="1">The sequence shown here is derived from an EMBL/GenBank/DDBJ whole genome shotgun (WGS) entry which is preliminary data.</text>
</comment>
<dbReference type="InterPro" id="IPR050767">
    <property type="entry name" value="Sel1_AlgK"/>
</dbReference>
<sequence length="342" mass="38683">MKQVLLSVFTILCIQTFSQDQLKAKIEYQEAEAAYSEERYEEAIQKLATAETLLGKWAPNISYLTITSLDKLCDYENPKDKHLPHLTKEVDAYMKFSNANEDNVVEDKFKTVYNIQKIINRLKETEAFKTMPEYLAGYNDTNYTDYTTKIASYLKAVEKGNSMAMVRLGFLNYFGMKGVKNYPEAMSWFKKAAAKENATALEYLGNMYSYGYGSSEDYGQAIQWYTKAVNAGSTEALNAIGRLYNYGGINLEKNTAEALAWYTKAATKGHGASMYNIGLLYERGTGVAKSNEEAFAWFKKSADHGYYYGMQKVSKCYEEGIGVTKNLDLAIEYIQKAIDANK</sequence>
<dbReference type="SMART" id="SM00671">
    <property type="entry name" value="SEL1"/>
    <property type="match status" value="5"/>
</dbReference>
<dbReference type="Gene3D" id="1.25.40.10">
    <property type="entry name" value="Tetratricopeptide repeat domain"/>
    <property type="match status" value="2"/>
</dbReference>
<dbReference type="InterPro" id="IPR011990">
    <property type="entry name" value="TPR-like_helical_dom_sf"/>
</dbReference>
<evidence type="ECO:0000313" key="2">
    <source>
        <dbReference type="Proteomes" id="UP000627292"/>
    </source>
</evidence>
<dbReference type="AlphaFoldDB" id="A0A917J019"/>
<dbReference type="RefSeq" id="WP_188954907.1">
    <property type="nucleotide sequence ID" value="NZ_BMIB01000003.1"/>
</dbReference>
<evidence type="ECO:0000313" key="1">
    <source>
        <dbReference type="EMBL" id="GGH74200.1"/>
    </source>
</evidence>
<protein>
    <recommendedName>
        <fullName evidence="3">TPR repeat</fullName>
    </recommendedName>
</protein>
<proteinExistence type="predicted"/>
<name>A0A917J019_9BACT</name>
<keyword evidence="2" id="KW-1185">Reference proteome</keyword>
<organism evidence="1 2">
    <name type="scientific">Filimonas zeae</name>
    <dbReference type="NCBI Taxonomy" id="1737353"/>
    <lineage>
        <taxon>Bacteria</taxon>
        <taxon>Pseudomonadati</taxon>
        <taxon>Bacteroidota</taxon>
        <taxon>Chitinophagia</taxon>
        <taxon>Chitinophagales</taxon>
        <taxon>Chitinophagaceae</taxon>
        <taxon>Filimonas</taxon>
    </lineage>
</organism>
<dbReference type="InterPro" id="IPR006597">
    <property type="entry name" value="Sel1-like"/>
</dbReference>
<dbReference type="PANTHER" id="PTHR11102:SF160">
    <property type="entry name" value="ERAD-ASSOCIATED E3 UBIQUITIN-PROTEIN LIGASE COMPONENT HRD3"/>
    <property type="match status" value="1"/>
</dbReference>
<accession>A0A917J019</accession>
<dbReference type="Proteomes" id="UP000627292">
    <property type="component" value="Unassembled WGS sequence"/>
</dbReference>
<dbReference type="EMBL" id="BMIB01000003">
    <property type="protein sequence ID" value="GGH74200.1"/>
    <property type="molecule type" value="Genomic_DNA"/>
</dbReference>
<evidence type="ECO:0008006" key="3">
    <source>
        <dbReference type="Google" id="ProtNLM"/>
    </source>
</evidence>
<dbReference type="Pfam" id="PF08238">
    <property type="entry name" value="Sel1"/>
    <property type="match status" value="5"/>
</dbReference>
<dbReference type="SUPFAM" id="SSF81901">
    <property type="entry name" value="HCP-like"/>
    <property type="match status" value="2"/>
</dbReference>
<dbReference type="PANTHER" id="PTHR11102">
    <property type="entry name" value="SEL-1-LIKE PROTEIN"/>
    <property type="match status" value="1"/>
</dbReference>